<accession>A0ABP9GP78</accession>
<feature type="transmembrane region" description="Helical" evidence="1">
    <location>
        <begin position="64"/>
        <end position="83"/>
    </location>
</feature>
<comment type="caution">
    <text evidence="2">The sequence shown here is derived from an EMBL/GenBank/DDBJ whole genome shotgun (WGS) entry which is preliminary data.</text>
</comment>
<keyword evidence="1" id="KW-0812">Transmembrane</keyword>
<keyword evidence="3" id="KW-1185">Reference proteome</keyword>
<gene>
    <name evidence="2" type="ORF">GCM10023205_07030</name>
</gene>
<keyword evidence="1" id="KW-1133">Transmembrane helix</keyword>
<name>A0ABP9GP78_9ACTN</name>
<keyword evidence="1" id="KW-0472">Membrane</keyword>
<organism evidence="2 3">
    <name type="scientific">Yinghuangia aomiensis</name>
    <dbReference type="NCBI Taxonomy" id="676205"/>
    <lineage>
        <taxon>Bacteria</taxon>
        <taxon>Bacillati</taxon>
        <taxon>Actinomycetota</taxon>
        <taxon>Actinomycetes</taxon>
        <taxon>Kitasatosporales</taxon>
        <taxon>Streptomycetaceae</taxon>
        <taxon>Yinghuangia</taxon>
    </lineage>
</organism>
<evidence type="ECO:0000313" key="2">
    <source>
        <dbReference type="EMBL" id="GAA4949257.1"/>
    </source>
</evidence>
<dbReference type="Proteomes" id="UP001500466">
    <property type="component" value="Unassembled WGS sequence"/>
</dbReference>
<protein>
    <submittedName>
        <fullName evidence="2">Uncharacterized protein</fullName>
    </submittedName>
</protein>
<dbReference type="RefSeq" id="WP_345673738.1">
    <property type="nucleotide sequence ID" value="NZ_BAABHS010000002.1"/>
</dbReference>
<dbReference type="EMBL" id="BAABHS010000002">
    <property type="protein sequence ID" value="GAA4949257.1"/>
    <property type="molecule type" value="Genomic_DNA"/>
</dbReference>
<proteinExistence type="predicted"/>
<evidence type="ECO:0000256" key="1">
    <source>
        <dbReference type="SAM" id="Phobius"/>
    </source>
</evidence>
<sequence length="94" mass="10521">MSDQLYRVDFTEAAAEVRDSLPAERRAMLDRGVRVLARDPFNKTATGPIGPDDSYRKAYVAPGLVLEYTVVAQVLVVIVMQLFDETAYLIDQDI</sequence>
<reference evidence="3" key="1">
    <citation type="journal article" date="2019" name="Int. J. Syst. Evol. Microbiol.">
        <title>The Global Catalogue of Microorganisms (GCM) 10K type strain sequencing project: providing services to taxonomists for standard genome sequencing and annotation.</title>
        <authorList>
            <consortium name="The Broad Institute Genomics Platform"/>
            <consortium name="The Broad Institute Genome Sequencing Center for Infectious Disease"/>
            <person name="Wu L."/>
            <person name="Ma J."/>
        </authorList>
    </citation>
    <scope>NUCLEOTIDE SEQUENCE [LARGE SCALE GENOMIC DNA]</scope>
    <source>
        <strain evidence="3">JCM 17986</strain>
    </source>
</reference>
<evidence type="ECO:0000313" key="3">
    <source>
        <dbReference type="Proteomes" id="UP001500466"/>
    </source>
</evidence>